<dbReference type="InterPro" id="IPR001021">
    <property type="entry name" value="Ribosomal_bL25_long"/>
</dbReference>
<dbReference type="GO" id="GO:0022625">
    <property type="term" value="C:cytosolic large ribosomal subunit"/>
    <property type="evidence" value="ECO:0007669"/>
    <property type="project" value="TreeGrafter"/>
</dbReference>
<keyword evidence="2 5" id="KW-0694">RNA-binding</keyword>
<dbReference type="Gene3D" id="2.40.240.10">
    <property type="entry name" value="Ribosomal Protein L25, Chain P"/>
    <property type="match status" value="1"/>
</dbReference>
<dbReference type="NCBIfam" id="TIGR00731">
    <property type="entry name" value="bL25_bact_ctc"/>
    <property type="match status" value="1"/>
</dbReference>
<reference evidence="9" key="1">
    <citation type="journal article" date="2014" name="Int. J. Syst. Evol. Microbiol.">
        <title>Complete genome sequence of Corynebacterium casei LMG S-19264T (=DSM 44701T), isolated from a smear-ripened cheese.</title>
        <authorList>
            <consortium name="US DOE Joint Genome Institute (JGI-PGF)"/>
            <person name="Walter F."/>
            <person name="Albersmeier A."/>
            <person name="Kalinowski J."/>
            <person name="Ruckert C."/>
        </authorList>
    </citation>
    <scope>NUCLEOTIDE SEQUENCE</scope>
    <source>
        <strain evidence="9">JCM 3346</strain>
    </source>
</reference>
<proteinExistence type="inferred from homology"/>
<feature type="domain" description="Large ribosomal subunit protein bL25 L25" evidence="7">
    <location>
        <begin position="8"/>
        <end position="91"/>
    </location>
</feature>
<evidence type="ECO:0000256" key="6">
    <source>
        <dbReference type="SAM" id="MobiDB-lite"/>
    </source>
</evidence>
<dbReference type="EMBL" id="BMRJ01000006">
    <property type="protein sequence ID" value="GGR36965.1"/>
    <property type="molecule type" value="Genomic_DNA"/>
</dbReference>
<dbReference type="PANTHER" id="PTHR33284">
    <property type="entry name" value="RIBOSOMAL PROTEIN L25/GLN-TRNA SYNTHETASE, ANTI-CODON-BINDING DOMAIN-CONTAINING PROTEIN"/>
    <property type="match status" value="1"/>
</dbReference>
<comment type="caution">
    <text evidence="9">The sequence shown here is derived from an EMBL/GenBank/DDBJ whole genome shotgun (WGS) entry which is preliminary data.</text>
</comment>
<organism evidence="9 10">
    <name type="scientific">Agromyces mediolanus</name>
    <name type="common">Corynebacterium mediolanum</name>
    <dbReference type="NCBI Taxonomy" id="41986"/>
    <lineage>
        <taxon>Bacteria</taxon>
        <taxon>Bacillati</taxon>
        <taxon>Actinomycetota</taxon>
        <taxon>Actinomycetes</taxon>
        <taxon>Micrococcales</taxon>
        <taxon>Microbacteriaceae</taxon>
        <taxon>Agromyces</taxon>
    </lineage>
</organism>
<accession>A0A918FGW5</accession>
<dbReference type="Pfam" id="PF14693">
    <property type="entry name" value="Ribosomal_TL5_C"/>
    <property type="match status" value="1"/>
</dbReference>
<protein>
    <recommendedName>
        <fullName evidence="5">Large ribosomal subunit protein bL25</fullName>
    </recommendedName>
    <alternativeName>
        <fullName evidence="5">General stress protein CTC</fullName>
    </alternativeName>
</protein>
<evidence type="ECO:0000259" key="8">
    <source>
        <dbReference type="Pfam" id="PF14693"/>
    </source>
</evidence>
<dbReference type="Gene3D" id="2.170.120.20">
    <property type="entry name" value="Ribosomal protein L25, beta domain"/>
    <property type="match status" value="1"/>
</dbReference>
<comment type="subunit">
    <text evidence="5">Part of the 50S ribosomal subunit; part of the 5S rRNA/L5/L18/L25 subcomplex. Contacts the 5S rRNA. Binds to the 5S rRNA independently of L5 and L18.</text>
</comment>
<keyword evidence="4 5" id="KW-0687">Ribonucleoprotein</keyword>
<feature type="region of interest" description="Disordered" evidence="6">
    <location>
        <begin position="183"/>
        <end position="204"/>
    </location>
</feature>
<dbReference type="Proteomes" id="UP000610303">
    <property type="component" value="Unassembled WGS sequence"/>
</dbReference>
<evidence type="ECO:0000256" key="2">
    <source>
        <dbReference type="ARBA" id="ARBA00022884"/>
    </source>
</evidence>
<dbReference type="GO" id="GO:0008097">
    <property type="term" value="F:5S rRNA binding"/>
    <property type="evidence" value="ECO:0007669"/>
    <property type="project" value="InterPro"/>
</dbReference>
<dbReference type="InterPro" id="IPR011035">
    <property type="entry name" value="Ribosomal_bL25/Gln-tRNA_synth"/>
</dbReference>
<keyword evidence="10" id="KW-1185">Reference proteome</keyword>
<dbReference type="SUPFAM" id="SSF50715">
    <property type="entry name" value="Ribosomal protein L25-like"/>
    <property type="match status" value="1"/>
</dbReference>
<name>A0A918FGW5_AGRME</name>
<dbReference type="Pfam" id="PF01386">
    <property type="entry name" value="Ribosomal_L25p"/>
    <property type="match status" value="1"/>
</dbReference>
<dbReference type="InterPro" id="IPR020057">
    <property type="entry name" value="Ribosomal_bL25_b-dom"/>
</dbReference>
<dbReference type="HAMAP" id="MF_01334">
    <property type="entry name" value="Ribosomal_bL25_CTC"/>
    <property type="match status" value="1"/>
</dbReference>
<comment type="function">
    <text evidence="5">This is one of the proteins that binds to the 5S RNA in the ribosome where it forms part of the central protuberance.</text>
</comment>
<dbReference type="NCBIfam" id="NF004131">
    <property type="entry name" value="PRK05618.2-1"/>
    <property type="match status" value="1"/>
</dbReference>
<evidence type="ECO:0000256" key="1">
    <source>
        <dbReference type="ARBA" id="ARBA00022730"/>
    </source>
</evidence>
<keyword evidence="3 5" id="KW-0689">Ribosomal protein</keyword>
<evidence type="ECO:0000256" key="4">
    <source>
        <dbReference type="ARBA" id="ARBA00023274"/>
    </source>
</evidence>
<evidence type="ECO:0000313" key="10">
    <source>
        <dbReference type="Proteomes" id="UP000610303"/>
    </source>
</evidence>
<keyword evidence="1 5" id="KW-0699">rRNA-binding</keyword>
<reference evidence="9" key="2">
    <citation type="submission" date="2020-09" db="EMBL/GenBank/DDBJ databases">
        <authorList>
            <person name="Sun Q."/>
            <person name="Ohkuma M."/>
        </authorList>
    </citation>
    <scope>NUCLEOTIDE SEQUENCE</scope>
    <source>
        <strain evidence="9">JCM 3346</strain>
    </source>
</reference>
<dbReference type="InterPro" id="IPR029751">
    <property type="entry name" value="Ribosomal_L25_dom"/>
</dbReference>
<sequence>MDEDNKVEALERDSFGKGAARKLRAAGRIPAVVYGHGTQPVHVSLPAHQIGLIVRKANAVLDLQISGKSQLALVKDVQKDPVLQIIEHLDLIVVKKGEKVQVEVPVHLEGESAAGTVADLDSHTLTLEVEATHIPENVVVSVEGLEEGTQIHAKDVTLPKGASLISDADALVVNVHVPQKVADVEETAEGEEAAEAPAEEAAAE</sequence>
<dbReference type="RefSeq" id="WP_189086575.1">
    <property type="nucleotide sequence ID" value="NZ_BMRJ01000006.1"/>
</dbReference>
<feature type="compositionally biased region" description="Acidic residues" evidence="6">
    <location>
        <begin position="184"/>
        <end position="204"/>
    </location>
</feature>
<comment type="similarity">
    <text evidence="5">Belongs to the bacterial ribosomal protein bL25 family. CTC subfamily.</text>
</comment>
<dbReference type="AlphaFoldDB" id="A0A918FGW5"/>
<dbReference type="PANTHER" id="PTHR33284:SF1">
    <property type="entry name" value="RIBOSOMAL PROTEIN L25_GLN-TRNA SYNTHETASE, ANTI-CODON-BINDING DOMAIN-CONTAINING PROTEIN"/>
    <property type="match status" value="1"/>
</dbReference>
<evidence type="ECO:0000259" key="7">
    <source>
        <dbReference type="Pfam" id="PF01386"/>
    </source>
</evidence>
<dbReference type="CDD" id="cd00495">
    <property type="entry name" value="Ribosomal_L25_TL5_CTC"/>
    <property type="match status" value="1"/>
</dbReference>
<dbReference type="InterPro" id="IPR037121">
    <property type="entry name" value="Ribosomal_bL25_C"/>
</dbReference>
<feature type="domain" description="Large ribosomal subunit protein bL25 beta" evidence="8">
    <location>
        <begin position="99"/>
        <end position="179"/>
    </location>
</feature>
<evidence type="ECO:0000256" key="5">
    <source>
        <dbReference type="HAMAP-Rule" id="MF_01334"/>
    </source>
</evidence>
<evidence type="ECO:0000313" key="9">
    <source>
        <dbReference type="EMBL" id="GGR36965.1"/>
    </source>
</evidence>
<evidence type="ECO:0000256" key="3">
    <source>
        <dbReference type="ARBA" id="ARBA00022980"/>
    </source>
</evidence>
<dbReference type="InterPro" id="IPR020056">
    <property type="entry name" value="Rbsml_bL25/Gln-tRNA_synth_N"/>
</dbReference>
<dbReference type="GO" id="GO:0006412">
    <property type="term" value="P:translation"/>
    <property type="evidence" value="ECO:0007669"/>
    <property type="project" value="UniProtKB-UniRule"/>
</dbReference>
<dbReference type="GO" id="GO:0003735">
    <property type="term" value="F:structural constituent of ribosome"/>
    <property type="evidence" value="ECO:0007669"/>
    <property type="project" value="InterPro"/>
</dbReference>
<dbReference type="InterPro" id="IPR020930">
    <property type="entry name" value="Ribosomal_uL5_bac-type"/>
</dbReference>
<gene>
    <name evidence="5 9" type="primary">rplY</name>
    <name evidence="5" type="synonym">ctc</name>
    <name evidence="9" type="ORF">GCM10010196_33640</name>
</gene>